<reference evidence="2" key="1">
    <citation type="journal article" date="2019" name="Int. J. Syst. Evol. Microbiol.">
        <title>The Global Catalogue of Microorganisms (GCM) 10K type strain sequencing project: providing services to taxonomists for standard genome sequencing and annotation.</title>
        <authorList>
            <consortium name="The Broad Institute Genomics Platform"/>
            <consortium name="The Broad Institute Genome Sequencing Center for Infectious Disease"/>
            <person name="Wu L."/>
            <person name="Ma J."/>
        </authorList>
    </citation>
    <scope>NUCLEOTIDE SEQUENCE [LARGE SCALE GENOMIC DNA]</scope>
    <source>
        <strain evidence="2">KCTC 52168</strain>
    </source>
</reference>
<organism evidence="1 2">
    <name type="scientific">Piscinibacterium candidicorallinum</name>
    <dbReference type="NCBI Taxonomy" id="1793872"/>
    <lineage>
        <taxon>Bacteria</taxon>
        <taxon>Pseudomonadati</taxon>
        <taxon>Pseudomonadota</taxon>
        <taxon>Betaproteobacteria</taxon>
        <taxon>Burkholderiales</taxon>
        <taxon>Piscinibacterium</taxon>
    </lineage>
</organism>
<proteinExistence type="predicted"/>
<name>A0ABV7H4J6_9BURK</name>
<protein>
    <submittedName>
        <fullName evidence="1">Uncharacterized protein</fullName>
    </submittedName>
</protein>
<evidence type="ECO:0000313" key="1">
    <source>
        <dbReference type="EMBL" id="MFC3146247.1"/>
    </source>
</evidence>
<dbReference type="RefSeq" id="WP_377300528.1">
    <property type="nucleotide sequence ID" value="NZ_CP180191.1"/>
</dbReference>
<sequence>MGITIHFEGRLKSPLDYEAALSTAASFAASRGWPTEYFNYAHAKLSRVRNEQDWDYEGPTKGIELQPHPSSEPIRLEFDDDLYLQEYTKTQFAPQSVHEELVNLLDQLRPYFEELTVIDEGEYYETRDSALLEKHREACFELLDEHLASDPTLRGPVRLPSGRIADLIRDDA</sequence>
<keyword evidence="2" id="KW-1185">Reference proteome</keyword>
<comment type="caution">
    <text evidence="1">The sequence shown here is derived from an EMBL/GenBank/DDBJ whole genome shotgun (WGS) entry which is preliminary data.</text>
</comment>
<dbReference type="Proteomes" id="UP001595556">
    <property type="component" value="Unassembled WGS sequence"/>
</dbReference>
<gene>
    <name evidence="1" type="ORF">ACFOEN_01175</name>
</gene>
<accession>A0ABV7H4J6</accession>
<evidence type="ECO:0000313" key="2">
    <source>
        <dbReference type="Proteomes" id="UP001595556"/>
    </source>
</evidence>
<dbReference type="EMBL" id="JBHRTI010000003">
    <property type="protein sequence ID" value="MFC3146247.1"/>
    <property type="molecule type" value="Genomic_DNA"/>
</dbReference>